<keyword evidence="3" id="KW-0997">Cell inner membrane</keyword>
<dbReference type="InterPro" id="IPR058130">
    <property type="entry name" value="PEA_transf_C"/>
</dbReference>
<dbReference type="PANTHER" id="PTHR30443">
    <property type="entry name" value="INNER MEMBRANE PROTEIN"/>
    <property type="match status" value="1"/>
</dbReference>
<dbReference type="NCBIfam" id="NF028537">
    <property type="entry name" value="P_eth_NH2_trans"/>
    <property type="match status" value="1"/>
</dbReference>
<evidence type="ECO:0000256" key="2">
    <source>
        <dbReference type="ARBA" id="ARBA00022475"/>
    </source>
</evidence>
<sequence>MNKIKAFLNRHQISSSLLIFLIAGYQATILNLAYYKQILLRLDIGIFNNALFFFTMPLVIFCVITIVLNFFIFPRLIKLVGMIFILVGAPLTYFMSTFSIMIDREMIQNVLDTNQAESAALLTPTLIGYIFFLGVIPAILVLLIKIKPVKNWGFYLLRRFISIALAVGVILIIAAFFYKDYAAFMRNNHGVIKYITPSNYIAATYNQYDYQKTKNLPFITIGEDVTKKPLPASEKKTLMFLVLGETSRAQNFSLNGYEKQTNPLLSQRQDIIYFKDTSSCGTATAYSLPCMFSNMPRVDYDGKLANRQSNVLDMLKQAQVNVLWRDNDGGCKGVCDRIEYEDMTAKNNPKYCQNGVCYDDTLFDGLEDKITTQSKQDNLIILHTIGSHGPTYYQRYPDEFKRFTPTCDTNEINNCDEQSLVNTYDNTIVYVDYIVNKTIEFAKQYQDEYNVVVMYMSDHGESLGENGIYLHSMPYSVAPEGQTTVPFLLWFSEGYQKQYALNNQCLEKLSQEKQFSQDNVFHSLLGIFNMDTSEYQKSLDILQTCQSIQE</sequence>
<keyword evidence="2" id="KW-1003">Cell membrane</keyword>
<dbReference type="InParanoid" id="A0A6G9ICH5"/>
<feature type="transmembrane region" description="Helical" evidence="8">
    <location>
        <begin position="12"/>
        <end position="34"/>
    </location>
</feature>
<comment type="subcellular location">
    <subcellularLocation>
        <location evidence="1">Cell inner membrane</location>
        <topology evidence="1">Multi-pass membrane protein</topology>
    </subcellularLocation>
</comment>
<evidence type="ECO:0000256" key="7">
    <source>
        <dbReference type="ARBA" id="ARBA00023136"/>
    </source>
</evidence>
<dbReference type="InterPro" id="IPR017850">
    <property type="entry name" value="Alkaline_phosphatase_core_sf"/>
</dbReference>
<proteinExistence type="predicted"/>
<keyword evidence="6 8" id="KW-1133">Transmembrane helix</keyword>
<reference evidence="11 12" key="1">
    <citation type="submission" date="2020-03" db="EMBL/GenBank/DDBJ databases">
        <title>Complete genome sequence of Orbus sp. IPMB12 (BCRC 80908).</title>
        <authorList>
            <person name="Lo W.-S."/>
            <person name="Chang T.-H."/>
            <person name="Kuo C.-H."/>
        </authorList>
    </citation>
    <scope>NUCLEOTIDE SEQUENCE [LARGE SCALE GENOMIC DNA]</scope>
    <source>
        <strain evidence="11 12">IPMB12</strain>
    </source>
</reference>
<feature type="domain" description="Phosphoethanolamine transferase N-terminal" evidence="10">
    <location>
        <begin position="60"/>
        <end position="208"/>
    </location>
</feature>
<evidence type="ECO:0000313" key="12">
    <source>
        <dbReference type="Proteomes" id="UP000501168"/>
    </source>
</evidence>
<dbReference type="SUPFAM" id="SSF53649">
    <property type="entry name" value="Alkaline phosphatase-like"/>
    <property type="match status" value="1"/>
</dbReference>
<keyword evidence="4 11" id="KW-0808">Transferase</keyword>
<feature type="transmembrane region" description="Helical" evidence="8">
    <location>
        <begin position="46"/>
        <end position="72"/>
    </location>
</feature>
<dbReference type="RefSeq" id="WP_166917206.1">
    <property type="nucleotide sequence ID" value="NZ_CP050253.1"/>
</dbReference>
<dbReference type="KEGG" id="orb:IPMB12_09720"/>
<evidence type="ECO:0000256" key="4">
    <source>
        <dbReference type="ARBA" id="ARBA00022679"/>
    </source>
</evidence>
<protein>
    <submittedName>
        <fullName evidence="11">Phosphoethanolamine transferase EptA</fullName>
    </submittedName>
</protein>
<dbReference type="GO" id="GO:0016776">
    <property type="term" value="F:phosphotransferase activity, phosphate group as acceptor"/>
    <property type="evidence" value="ECO:0007669"/>
    <property type="project" value="TreeGrafter"/>
</dbReference>
<feature type="transmembrane region" description="Helical" evidence="8">
    <location>
        <begin position="156"/>
        <end position="178"/>
    </location>
</feature>
<name>A0A6G9ICH5_9GAMM</name>
<dbReference type="GO" id="GO:0005886">
    <property type="term" value="C:plasma membrane"/>
    <property type="evidence" value="ECO:0007669"/>
    <property type="project" value="UniProtKB-SubCell"/>
</dbReference>
<dbReference type="FunCoup" id="A0A6G9ICH5">
    <property type="interactions" value="106"/>
</dbReference>
<dbReference type="GO" id="GO:0009244">
    <property type="term" value="P:lipopolysaccharide core region biosynthetic process"/>
    <property type="evidence" value="ECO:0007669"/>
    <property type="project" value="TreeGrafter"/>
</dbReference>
<evidence type="ECO:0000259" key="10">
    <source>
        <dbReference type="Pfam" id="PF08019"/>
    </source>
</evidence>
<dbReference type="Gene3D" id="3.40.720.10">
    <property type="entry name" value="Alkaline Phosphatase, subunit A"/>
    <property type="match status" value="1"/>
</dbReference>
<evidence type="ECO:0000256" key="1">
    <source>
        <dbReference type="ARBA" id="ARBA00004429"/>
    </source>
</evidence>
<evidence type="ECO:0000256" key="5">
    <source>
        <dbReference type="ARBA" id="ARBA00022692"/>
    </source>
</evidence>
<keyword evidence="7 8" id="KW-0472">Membrane</keyword>
<dbReference type="InterPro" id="IPR040423">
    <property type="entry name" value="PEA_transferase"/>
</dbReference>
<dbReference type="PANTHER" id="PTHR30443:SF0">
    <property type="entry name" value="PHOSPHOETHANOLAMINE TRANSFERASE EPTA"/>
    <property type="match status" value="1"/>
</dbReference>
<dbReference type="Pfam" id="PF08019">
    <property type="entry name" value="EptA_B_N"/>
    <property type="match status" value="1"/>
</dbReference>
<evidence type="ECO:0000256" key="3">
    <source>
        <dbReference type="ARBA" id="ARBA00022519"/>
    </source>
</evidence>
<evidence type="ECO:0000259" key="9">
    <source>
        <dbReference type="Pfam" id="PF00884"/>
    </source>
</evidence>
<accession>A0A6G9ICH5</accession>
<dbReference type="NCBIfam" id="NF008619">
    <property type="entry name" value="PRK11598.1"/>
    <property type="match status" value="1"/>
</dbReference>
<feature type="transmembrane region" description="Helical" evidence="8">
    <location>
        <begin position="122"/>
        <end position="144"/>
    </location>
</feature>
<evidence type="ECO:0000256" key="8">
    <source>
        <dbReference type="SAM" id="Phobius"/>
    </source>
</evidence>
<organism evidence="11 12">
    <name type="scientific">Zophobihabitans entericus</name>
    <dbReference type="NCBI Taxonomy" id="1635327"/>
    <lineage>
        <taxon>Bacteria</taxon>
        <taxon>Pseudomonadati</taxon>
        <taxon>Pseudomonadota</taxon>
        <taxon>Gammaproteobacteria</taxon>
        <taxon>Orbales</taxon>
        <taxon>Orbaceae</taxon>
        <taxon>Zophobihabitans</taxon>
    </lineage>
</organism>
<dbReference type="AlphaFoldDB" id="A0A6G9ICH5"/>
<keyword evidence="5 8" id="KW-0812">Transmembrane</keyword>
<dbReference type="InterPro" id="IPR012549">
    <property type="entry name" value="EptA-like_N"/>
</dbReference>
<feature type="transmembrane region" description="Helical" evidence="8">
    <location>
        <begin position="79"/>
        <end position="102"/>
    </location>
</feature>
<dbReference type="CDD" id="cd16017">
    <property type="entry name" value="LptA"/>
    <property type="match status" value="1"/>
</dbReference>
<dbReference type="Pfam" id="PF00884">
    <property type="entry name" value="Sulfatase"/>
    <property type="match status" value="1"/>
</dbReference>
<dbReference type="Proteomes" id="UP000501168">
    <property type="component" value="Chromosome"/>
</dbReference>
<feature type="domain" description="Sulfatase N-terminal" evidence="9">
    <location>
        <begin position="239"/>
        <end position="529"/>
    </location>
</feature>
<dbReference type="InterPro" id="IPR000917">
    <property type="entry name" value="Sulfatase_N"/>
</dbReference>
<evidence type="ECO:0000313" key="11">
    <source>
        <dbReference type="EMBL" id="QIQ21931.1"/>
    </source>
</evidence>
<gene>
    <name evidence="11" type="primary">eptA</name>
    <name evidence="11" type="ORF">IPMB12_09720</name>
</gene>
<dbReference type="EMBL" id="CP050253">
    <property type="protein sequence ID" value="QIQ21931.1"/>
    <property type="molecule type" value="Genomic_DNA"/>
</dbReference>
<evidence type="ECO:0000256" key="6">
    <source>
        <dbReference type="ARBA" id="ARBA00022989"/>
    </source>
</evidence>
<keyword evidence="12" id="KW-1185">Reference proteome</keyword>